<evidence type="ECO:0000256" key="2">
    <source>
        <dbReference type="ARBA" id="ARBA00023125"/>
    </source>
</evidence>
<sequence>MTMTSLDPAAPAARRTGTGPVVVAPWVGAWLARAAAGDPEAVEQLVAALRPAQLAGGSALPDPLPVVPALRARVPVAALDPEERRVLLCAALAVSGRAEVVLDAAGADAAVLARPVVADRLTVRDGSAALVDPGVRAALHAAADLSERVALHAALAGAARRVGETAAALWHTAVSTPSGDELLADGLLELADLLLQRGDASAAHRVAREAVSHAVGPRRAAAALLSGRCALWSGCLDDADRWLRDAAGGPAAGVARQAVRLVHAVATLRRGAPVGAGPTAPRHGGLDRPAAALARLVDPLVVLAPTTSDRTAMAAVLDALRLLDDDPVGADAALARTVVGAVPTVPRPGPWPVASGALTPWVEAHLRVVQSLVLVCTGDDRAAADVLADAAARLPSAHVVGGLAAELAGRLARERVPGAGPPVEVWRRIGPVRPAAAGTVAALLPGVVPPSGSLLAAAAARASGPGAPDGARRTGLPSAWSTTLTARELEVVEAVARGLTNRQVAVELSVSVRTVEVHLGRVFRKLDVSSRSELLVRALRPDA</sequence>
<evidence type="ECO:0000259" key="4">
    <source>
        <dbReference type="PROSITE" id="PS50043"/>
    </source>
</evidence>
<keyword evidence="1" id="KW-0805">Transcription regulation</keyword>
<dbReference type="PRINTS" id="PR00038">
    <property type="entry name" value="HTHLUXR"/>
</dbReference>
<dbReference type="CDD" id="cd06170">
    <property type="entry name" value="LuxR_C_like"/>
    <property type="match status" value="1"/>
</dbReference>
<dbReference type="Pfam" id="PF00196">
    <property type="entry name" value="GerE"/>
    <property type="match status" value="1"/>
</dbReference>
<proteinExistence type="predicted"/>
<dbReference type="SMART" id="SM00421">
    <property type="entry name" value="HTH_LUXR"/>
    <property type="match status" value="1"/>
</dbReference>
<reference evidence="5 6" key="1">
    <citation type="submission" date="2020-05" db="EMBL/GenBank/DDBJ databases">
        <title>Genome sequence of Isoptericola sp. JC619 isolated from Chilika lagoon, India.</title>
        <authorList>
            <person name="Kumar D."/>
            <person name="Appam K."/>
            <person name="Gandham S."/>
            <person name="Uppada J."/>
            <person name="Sasikala C."/>
            <person name="Venkata Ramana C."/>
        </authorList>
    </citation>
    <scope>NUCLEOTIDE SEQUENCE [LARGE SCALE GENOMIC DNA]</scope>
    <source>
        <strain evidence="5 6">JC619</strain>
    </source>
</reference>
<dbReference type="PROSITE" id="PS00622">
    <property type="entry name" value="HTH_LUXR_1"/>
    <property type="match status" value="1"/>
</dbReference>
<dbReference type="InterPro" id="IPR016032">
    <property type="entry name" value="Sig_transdc_resp-reg_C-effctor"/>
</dbReference>
<gene>
    <name evidence="5" type="ORF">HLI28_00840</name>
</gene>
<dbReference type="EMBL" id="JABFAJ010000003">
    <property type="protein sequence ID" value="NNU26094.1"/>
    <property type="molecule type" value="Genomic_DNA"/>
</dbReference>
<keyword evidence="3" id="KW-0804">Transcription</keyword>
<dbReference type="Proteomes" id="UP000557204">
    <property type="component" value="Unassembled WGS sequence"/>
</dbReference>
<keyword evidence="6" id="KW-1185">Reference proteome</keyword>
<dbReference type="Gene3D" id="1.10.10.10">
    <property type="entry name" value="Winged helix-like DNA-binding domain superfamily/Winged helix DNA-binding domain"/>
    <property type="match status" value="1"/>
</dbReference>
<evidence type="ECO:0000256" key="1">
    <source>
        <dbReference type="ARBA" id="ARBA00023015"/>
    </source>
</evidence>
<dbReference type="AlphaFoldDB" id="A0A849JU41"/>
<organism evidence="5 6">
    <name type="scientific">Isoptericola sediminis</name>
    <dbReference type="NCBI Taxonomy" id="2733572"/>
    <lineage>
        <taxon>Bacteria</taxon>
        <taxon>Bacillati</taxon>
        <taxon>Actinomycetota</taxon>
        <taxon>Actinomycetes</taxon>
        <taxon>Micrococcales</taxon>
        <taxon>Promicromonosporaceae</taxon>
        <taxon>Isoptericola</taxon>
    </lineage>
</organism>
<accession>A0A849JU41</accession>
<dbReference type="PANTHER" id="PTHR44688">
    <property type="entry name" value="DNA-BINDING TRANSCRIPTIONAL ACTIVATOR DEVR_DOSR"/>
    <property type="match status" value="1"/>
</dbReference>
<dbReference type="PROSITE" id="PS50043">
    <property type="entry name" value="HTH_LUXR_2"/>
    <property type="match status" value="1"/>
</dbReference>
<dbReference type="InterPro" id="IPR036388">
    <property type="entry name" value="WH-like_DNA-bd_sf"/>
</dbReference>
<comment type="caution">
    <text evidence="5">The sequence shown here is derived from an EMBL/GenBank/DDBJ whole genome shotgun (WGS) entry which is preliminary data.</text>
</comment>
<evidence type="ECO:0000313" key="6">
    <source>
        <dbReference type="Proteomes" id="UP000557204"/>
    </source>
</evidence>
<feature type="domain" description="HTH luxR-type" evidence="4">
    <location>
        <begin position="477"/>
        <end position="542"/>
    </location>
</feature>
<evidence type="ECO:0000256" key="3">
    <source>
        <dbReference type="ARBA" id="ARBA00023163"/>
    </source>
</evidence>
<keyword evidence="2" id="KW-0238">DNA-binding</keyword>
<dbReference type="PANTHER" id="PTHR44688:SF16">
    <property type="entry name" value="DNA-BINDING TRANSCRIPTIONAL ACTIVATOR DEVR_DOSR"/>
    <property type="match status" value="1"/>
</dbReference>
<protein>
    <submittedName>
        <fullName evidence="5">Helix-turn-helix transcriptional regulator</fullName>
    </submittedName>
</protein>
<dbReference type="GO" id="GO:0006355">
    <property type="term" value="P:regulation of DNA-templated transcription"/>
    <property type="evidence" value="ECO:0007669"/>
    <property type="project" value="InterPro"/>
</dbReference>
<name>A0A849JU41_9MICO</name>
<dbReference type="InterPro" id="IPR000792">
    <property type="entry name" value="Tscrpt_reg_LuxR_C"/>
</dbReference>
<dbReference type="SUPFAM" id="SSF46894">
    <property type="entry name" value="C-terminal effector domain of the bipartite response regulators"/>
    <property type="match status" value="1"/>
</dbReference>
<dbReference type="GO" id="GO:0003677">
    <property type="term" value="F:DNA binding"/>
    <property type="evidence" value="ECO:0007669"/>
    <property type="project" value="UniProtKB-KW"/>
</dbReference>
<evidence type="ECO:0000313" key="5">
    <source>
        <dbReference type="EMBL" id="NNU26094.1"/>
    </source>
</evidence>